<organism evidence="3 4">
    <name type="scientific">Paenimyroides tangerinum</name>
    <dbReference type="NCBI Taxonomy" id="2488728"/>
    <lineage>
        <taxon>Bacteria</taxon>
        <taxon>Pseudomonadati</taxon>
        <taxon>Bacteroidota</taxon>
        <taxon>Flavobacteriia</taxon>
        <taxon>Flavobacteriales</taxon>
        <taxon>Flavobacteriaceae</taxon>
        <taxon>Paenimyroides</taxon>
    </lineage>
</organism>
<evidence type="ECO:0000313" key="4">
    <source>
        <dbReference type="Proteomes" id="UP000275719"/>
    </source>
</evidence>
<dbReference type="AlphaFoldDB" id="A0A3P3W2L7"/>
<proteinExistence type="predicted"/>
<comment type="caution">
    <text evidence="3">The sequence shown here is derived from an EMBL/GenBank/DDBJ whole genome shotgun (WGS) entry which is preliminary data.</text>
</comment>
<dbReference type="RefSeq" id="WP_125019623.1">
    <property type="nucleotide sequence ID" value="NZ_RQVQ01000029.1"/>
</dbReference>
<keyword evidence="1" id="KW-0732">Signal</keyword>
<dbReference type="InterPro" id="IPR001466">
    <property type="entry name" value="Beta-lactam-related"/>
</dbReference>
<evidence type="ECO:0000256" key="1">
    <source>
        <dbReference type="SAM" id="SignalP"/>
    </source>
</evidence>
<keyword evidence="4" id="KW-1185">Reference proteome</keyword>
<dbReference type="OrthoDB" id="9793489at2"/>
<feature type="chain" id="PRO_5018038267" evidence="1">
    <location>
        <begin position="21"/>
        <end position="434"/>
    </location>
</feature>
<accession>A0A3P3W2L7</accession>
<name>A0A3P3W2L7_9FLAO</name>
<dbReference type="Gene3D" id="3.40.710.10">
    <property type="entry name" value="DD-peptidase/beta-lactamase superfamily"/>
    <property type="match status" value="1"/>
</dbReference>
<dbReference type="SUPFAM" id="SSF56601">
    <property type="entry name" value="beta-lactamase/transpeptidase-like"/>
    <property type="match status" value="1"/>
</dbReference>
<dbReference type="PANTHER" id="PTHR46825">
    <property type="entry name" value="D-ALANYL-D-ALANINE-CARBOXYPEPTIDASE/ENDOPEPTIDASE AMPH"/>
    <property type="match status" value="1"/>
</dbReference>
<sequence>MKRLFLTLLFLISIANSAISQTFNTRKTDAFIEYIEANERAIGNVSIFKNGKEIYQRKFGDQEMNRSNDAYRIASVTKLITATLILKLIEEEKLSLNDSLVNYFPEIKQSNKITIEQMLNHTSGLGDVNFRGKDPYWLQYRVYSPSELLQNIIIEELLFEPGTDVSYSNSAYFLLGQILEKKYALPYSEIINQNITKPLNLKTLKAGNDERKNVYPSLKYKNGNWDIMTEKFYENSLAFGDITASTNDLNIFINALFDGKIISNKSLEMMKPKANADFGLGMMKTPFYEISFLGHNGDISGSHTLLGYNEKDKTSIAININGNRNVKNDFYIGILNSLYDAKIPYPIYLNDKILNQYVGTYKCENYPFPIKIYNDGGDLFGLGLDEGQIPFQLKVQDETHFTFHNLSATFIPEECKMIFIENDEVYTFYNPDLK</sequence>
<protein>
    <submittedName>
        <fullName evidence="3">Class A beta-lactamase-related serine hydrolase</fullName>
    </submittedName>
</protein>
<feature type="signal peptide" evidence="1">
    <location>
        <begin position="1"/>
        <end position="20"/>
    </location>
</feature>
<dbReference type="GO" id="GO:0016787">
    <property type="term" value="F:hydrolase activity"/>
    <property type="evidence" value="ECO:0007669"/>
    <property type="project" value="UniProtKB-KW"/>
</dbReference>
<dbReference type="PANTHER" id="PTHR46825:SF9">
    <property type="entry name" value="BETA-LACTAMASE-RELATED DOMAIN-CONTAINING PROTEIN"/>
    <property type="match status" value="1"/>
</dbReference>
<dbReference type="Pfam" id="PF00144">
    <property type="entry name" value="Beta-lactamase"/>
    <property type="match status" value="1"/>
</dbReference>
<reference evidence="3 4" key="1">
    <citation type="submission" date="2018-11" db="EMBL/GenBank/DDBJ databases">
        <title>Flavobacterium sp. nov., YIM 102701-2 draft genome.</title>
        <authorList>
            <person name="Li G."/>
            <person name="Jiang Y."/>
        </authorList>
    </citation>
    <scope>NUCLEOTIDE SEQUENCE [LARGE SCALE GENOMIC DNA]</scope>
    <source>
        <strain evidence="3 4">YIM 102701-2</strain>
    </source>
</reference>
<gene>
    <name evidence="3" type="ORF">EG240_11940</name>
</gene>
<dbReference type="InterPro" id="IPR050491">
    <property type="entry name" value="AmpC-like"/>
</dbReference>
<feature type="domain" description="Beta-lactamase-related" evidence="2">
    <location>
        <begin position="43"/>
        <end position="328"/>
    </location>
</feature>
<dbReference type="EMBL" id="RQVQ01000029">
    <property type="protein sequence ID" value="RRJ89342.1"/>
    <property type="molecule type" value="Genomic_DNA"/>
</dbReference>
<keyword evidence="3" id="KW-0378">Hydrolase</keyword>
<evidence type="ECO:0000313" key="3">
    <source>
        <dbReference type="EMBL" id="RRJ89342.1"/>
    </source>
</evidence>
<dbReference type="Proteomes" id="UP000275719">
    <property type="component" value="Unassembled WGS sequence"/>
</dbReference>
<dbReference type="InterPro" id="IPR012338">
    <property type="entry name" value="Beta-lactam/transpept-like"/>
</dbReference>
<evidence type="ECO:0000259" key="2">
    <source>
        <dbReference type="Pfam" id="PF00144"/>
    </source>
</evidence>